<comment type="caution">
    <text evidence="4">The sequence shown here is derived from an EMBL/GenBank/DDBJ whole genome shotgun (WGS) entry which is preliminary data.</text>
</comment>
<evidence type="ECO:0000256" key="2">
    <source>
        <dbReference type="SAM" id="Phobius"/>
    </source>
</evidence>
<feature type="compositionally biased region" description="Basic and acidic residues" evidence="1">
    <location>
        <begin position="157"/>
        <end position="167"/>
    </location>
</feature>
<reference evidence="4" key="1">
    <citation type="submission" date="2022-03" db="EMBL/GenBank/DDBJ databases">
        <authorList>
            <person name="Martin C."/>
        </authorList>
    </citation>
    <scope>NUCLEOTIDE SEQUENCE</scope>
</reference>
<keyword evidence="5" id="KW-1185">Reference proteome</keyword>
<keyword evidence="2" id="KW-0472">Membrane</keyword>
<proteinExistence type="predicted"/>
<dbReference type="Proteomes" id="UP000749559">
    <property type="component" value="Unassembled WGS sequence"/>
</dbReference>
<feature type="signal peptide" evidence="3">
    <location>
        <begin position="1"/>
        <end position="37"/>
    </location>
</feature>
<accession>A0A8S4NAC3</accession>
<keyword evidence="3" id="KW-0732">Signal</keyword>
<feature type="transmembrane region" description="Helical" evidence="2">
    <location>
        <begin position="76"/>
        <end position="99"/>
    </location>
</feature>
<keyword evidence="2" id="KW-1133">Transmembrane helix</keyword>
<feature type="compositionally biased region" description="Low complexity" evidence="1">
    <location>
        <begin position="171"/>
        <end position="185"/>
    </location>
</feature>
<evidence type="ECO:0000256" key="3">
    <source>
        <dbReference type="SAM" id="SignalP"/>
    </source>
</evidence>
<gene>
    <name evidence="4" type="ORF">OFUS_LOCUS4952</name>
</gene>
<evidence type="ECO:0000313" key="5">
    <source>
        <dbReference type="Proteomes" id="UP000749559"/>
    </source>
</evidence>
<evidence type="ECO:0000313" key="4">
    <source>
        <dbReference type="EMBL" id="CAH1777974.1"/>
    </source>
</evidence>
<evidence type="ECO:0000256" key="1">
    <source>
        <dbReference type="SAM" id="MobiDB-lite"/>
    </source>
</evidence>
<feature type="region of interest" description="Disordered" evidence="1">
    <location>
        <begin position="157"/>
        <end position="218"/>
    </location>
</feature>
<name>A0A8S4NAC3_OWEFU</name>
<organism evidence="4 5">
    <name type="scientific">Owenia fusiformis</name>
    <name type="common">Polychaete worm</name>
    <dbReference type="NCBI Taxonomy" id="6347"/>
    <lineage>
        <taxon>Eukaryota</taxon>
        <taxon>Metazoa</taxon>
        <taxon>Spiralia</taxon>
        <taxon>Lophotrochozoa</taxon>
        <taxon>Annelida</taxon>
        <taxon>Polychaeta</taxon>
        <taxon>Sedentaria</taxon>
        <taxon>Canalipalpata</taxon>
        <taxon>Sabellida</taxon>
        <taxon>Oweniida</taxon>
        <taxon>Oweniidae</taxon>
        <taxon>Owenia</taxon>
    </lineage>
</organism>
<feature type="chain" id="PRO_5035842042" evidence="3">
    <location>
        <begin position="38"/>
        <end position="218"/>
    </location>
</feature>
<dbReference type="AlphaFoldDB" id="A0A8S4NAC3"/>
<protein>
    <submittedName>
        <fullName evidence="4">Uncharacterized protein</fullName>
    </submittedName>
</protein>
<dbReference type="EMBL" id="CAIIXF020000002">
    <property type="protein sequence ID" value="CAH1777974.1"/>
    <property type="molecule type" value="Genomic_DNA"/>
</dbReference>
<sequence>MWMLTAADWSPTNMLTWVSLCAALQYLVLNFQRAAHAQVTQDPDTNSTTTIDPFHVPIVLPDDFHEAVDAPGAETFGITAVILMCVPVFFIILLDFHTLHMHYKRMMKKNIKYFINHIQQQRKLKAQRFSDLGSSGSTKTFKNHAFEQDDEKDIDVINTDHDIRSRSDLGNSRSNDINRSRSTSGRSRERSDQSVASLQSMEIDDEINRPPSRKNNWM</sequence>
<keyword evidence="2" id="KW-0812">Transmembrane</keyword>